<dbReference type="Pfam" id="PF01081">
    <property type="entry name" value="Aldolase"/>
    <property type="match status" value="1"/>
</dbReference>
<dbReference type="PROSITE" id="PS00160">
    <property type="entry name" value="ALDOLASE_KDPG_KHG_2"/>
    <property type="match status" value="1"/>
</dbReference>
<organism evidence="9 10">
    <name type="scientific">Legionella israelensis</name>
    <dbReference type="NCBI Taxonomy" id="454"/>
    <lineage>
        <taxon>Bacteria</taxon>
        <taxon>Pseudomonadati</taxon>
        <taxon>Pseudomonadota</taxon>
        <taxon>Gammaproteobacteria</taxon>
        <taxon>Legionellales</taxon>
        <taxon>Legionellaceae</taxon>
        <taxon>Legionella</taxon>
    </lineage>
</organism>
<dbReference type="Proteomes" id="UP000054761">
    <property type="component" value="Unassembled WGS sequence"/>
</dbReference>
<comment type="pathway">
    <text evidence="2">Carbohydrate acid metabolism; 2-dehydro-3-deoxy-D-gluconate degradation; D-glyceraldehyde 3-phosphate and pyruvate from 2-dehydro-3-deoxy-D-gluconate: step 2/2.</text>
</comment>
<comment type="subunit">
    <text evidence="4">Homotrimer.</text>
</comment>
<dbReference type="PATRIC" id="fig|454.4.peg.1215"/>
<dbReference type="InterPro" id="IPR013785">
    <property type="entry name" value="Aldolase_TIM"/>
</dbReference>
<evidence type="ECO:0000256" key="2">
    <source>
        <dbReference type="ARBA" id="ARBA00004736"/>
    </source>
</evidence>
<evidence type="ECO:0000256" key="1">
    <source>
        <dbReference type="ARBA" id="ARBA00000654"/>
    </source>
</evidence>
<keyword evidence="9" id="KW-0808">Transferase</keyword>
<reference evidence="9 10" key="1">
    <citation type="submission" date="2015-11" db="EMBL/GenBank/DDBJ databases">
        <title>Genomic analysis of 38 Legionella species identifies large and diverse effector repertoires.</title>
        <authorList>
            <person name="Burstein D."/>
            <person name="Amaro F."/>
            <person name="Zusman T."/>
            <person name="Lifshitz Z."/>
            <person name="Cohen O."/>
            <person name="Gilbert J.A."/>
            <person name="Pupko T."/>
            <person name="Shuman H.A."/>
            <person name="Segal G."/>
        </authorList>
    </citation>
    <scope>NUCLEOTIDE SEQUENCE [LARGE SCALE GENOMIC DNA]</scope>
    <source>
        <strain evidence="9 10">Bercovier 4</strain>
    </source>
</reference>
<dbReference type="InterPro" id="IPR031338">
    <property type="entry name" value="KDPG/KHG_AS_2"/>
</dbReference>
<keyword evidence="10" id="KW-1185">Reference proteome</keyword>
<dbReference type="AlphaFoldDB" id="A0A0W0W4T9"/>
<dbReference type="Gene3D" id="3.20.20.70">
    <property type="entry name" value="Aldolase class I"/>
    <property type="match status" value="1"/>
</dbReference>
<comment type="similarity">
    <text evidence="3">Belongs to the KHG/KDPG aldolase family.</text>
</comment>
<comment type="catalytic activity">
    <reaction evidence="1">
        <text>2-dehydro-3-deoxy-6-phospho-D-gluconate = D-glyceraldehyde 3-phosphate + pyruvate</text>
        <dbReference type="Rhea" id="RHEA:17089"/>
        <dbReference type="ChEBI" id="CHEBI:15361"/>
        <dbReference type="ChEBI" id="CHEBI:57569"/>
        <dbReference type="ChEBI" id="CHEBI:59776"/>
        <dbReference type="EC" id="4.1.2.14"/>
    </reaction>
</comment>
<evidence type="ECO:0000256" key="4">
    <source>
        <dbReference type="ARBA" id="ARBA00011233"/>
    </source>
</evidence>
<gene>
    <name evidence="9" type="primary">eda</name>
    <name evidence="9" type="ORF">Lisr_1129</name>
</gene>
<dbReference type="PROSITE" id="PS00159">
    <property type="entry name" value="ALDOLASE_KDPG_KHG_1"/>
    <property type="match status" value="1"/>
</dbReference>
<dbReference type="InterPro" id="IPR031337">
    <property type="entry name" value="KDPG/KHG_AS_1"/>
</dbReference>
<evidence type="ECO:0000256" key="7">
    <source>
        <dbReference type="ARBA" id="ARBA00023270"/>
    </source>
</evidence>
<keyword evidence="6" id="KW-0456">Lyase</keyword>
<dbReference type="STRING" id="454.Lisr_1129"/>
<dbReference type="CDD" id="cd00452">
    <property type="entry name" value="KDPG_aldolase"/>
    <property type="match status" value="1"/>
</dbReference>
<dbReference type="RefSeq" id="WP_058501483.1">
    <property type="nucleotide sequence ID" value="NZ_CAAAJA010000001.1"/>
</dbReference>
<keyword evidence="8" id="KW-0119">Carbohydrate metabolism</keyword>
<comment type="caution">
    <text evidence="9">The sequence shown here is derived from an EMBL/GenBank/DDBJ whole genome shotgun (WGS) entry which is preliminary data.</text>
</comment>
<dbReference type="GO" id="GO:0008675">
    <property type="term" value="F:2-dehydro-3-deoxy-phosphogluconate aldolase activity"/>
    <property type="evidence" value="ECO:0007669"/>
    <property type="project" value="UniProtKB-EC"/>
</dbReference>
<evidence type="ECO:0000256" key="8">
    <source>
        <dbReference type="ARBA" id="ARBA00023277"/>
    </source>
</evidence>
<dbReference type="PANTHER" id="PTHR30246:SF1">
    <property type="entry name" value="2-DEHYDRO-3-DEOXY-6-PHOSPHOGALACTONATE ALDOLASE-RELATED"/>
    <property type="match status" value="1"/>
</dbReference>
<evidence type="ECO:0000313" key="9">
    <source>
        <dbReference type="EMBL" id="KTD26918.1"/>
    </source>
</evidence>
<dbReference type="OrthoDB" id="9805177at2"/>
<dbReference type="PANTHER" id="PTHR30246">
    <property type="entry name" value="2-KETO-3-DEOXY-6-PHOSPHOGLUCONATE ALDOLASE"/>
    <property type="match status" value="1"/>
</dbReference>
<dbReference type="GO" id="GO:0016740">
    <property type="term" value="F:transferase activity"/>
    <property type="evidence" value="ECO:0007669"/>
    <property type="project" value="UniProtKB-KW"/>
</dbReference>
<dbReference type="NCBIfam" id="TIGR01182">
    <property type="entry name" value="eda"/>
    <property type="match status" value="1"/>
</dbReference>
<protein>
    <recommendedName>
        <fullName evidence="5">2-dehydro-3-deoxy-phosphogluconate aldolase</fullName>
        <ecNumber evidence="5">4.1.2.14</ecNumber>
    </recommendedName>
</protein>
<name>A0A0W0W4T9_9GAMM</name>
<dbReference type="InterPro" id="IPR000887">
    <property type="entry name" value="Aldlse_KDPG_KHG"/>
</dbReference>
<dbReference type="NCBIfam" id="NF004325">
    <property type="entry name" value="PRK05718.1"/>
    <property type="match status" value="1"/>
</dbReference>
<sequence>MAFRYWTLQPEYLFTRSPVIPVIVLQKLEHVLPLAKALIAGGLNVLEITLRTEIALEAIQLLTEEMPEALIGAGTVKTVHELEQCAKAGARFALSPGSTEALLEAGAEIEIPYIPGVASASELMKGIDSGYRFFKFFPAEAAGGIKALNAMAGPFPEVSFCPTGGISKDNFLDYLRLPNVPCVGGSWVLPDEFIQQNNWPVISDLCLNTVKLAKETYFK</sequence>
<dbReference type="EMBL" id="LNYH01000052">
    <property type="protein sequence ID" value="KTD26918.1"/>
    <property type="molecule type" value="Genomic_DNA"/>
</dbReference>
<dbReference type="EC" id="4.1.2.14" evidence="5"/>
<evidence type="ECO:0000256" key="6">
    <source>
        <dbReference type="ARBA" id="ARBA00023239"/>
    </source>
</evidence>
<dbReference type="SUPFAM" id="SSF51569">
    <property type="entry name" value="Aldolase"/>
    <property type="match status" value="1"/>
</dbReference>
<evidence type="ECO:0000256" key="3">
    <source>
        <dbReference type="ARBA" id="ARBA00006906"/>
    </source>
</evidence>
<evidence type="ECO:0000313" key="10">
    <source>
        <dbReference type="Proteomes" id="UP000054761"/>
    </source>
</evidence>
<accession>A0A0W0W4T9</accession>
<keyword evidence="7" id="KW-0704">Schiff base</keyword>
<proteinExistence type="inferred from homology"/>
<evidence type="ECO:0000256" key="5">
    <source>
        <dbReference type="ARBA" id="ARBA00013063"/>
    </source>
</evidence>